<organism evidence="1">
    <name type="scientific">Timema bartmani</name>
    <dbReference type="NCBI Taxonomy" id="61472"/>
    <lineage>
        <taxon>Eukaryota</taxon>
        <taxon>Metazoa</taxon>
        <taxon>Ecdysozoa</taxon>
        <taxon>Arthropoda</taxon>
        <taxon>Hexapoda</taxon>
        <taxon>Insecta</taxon>
        <taxon>Pterygota</taxon>
        <taxon>Neoptera</taxon>
        <taxon>Polyneoptera</taxon>
        <taxon>Phasmatodea</taxon>
        <taxon>Timematodea</taxon>
        <taxon>Timematoidea</taxon>
        <taxon>Timematidae</taxon>
        <taxon>Timema</taxon>
    </lineage>
</organism>
<dbReference type="EMBL" id="OD566174">
    <property type="protein sequence ID" value="CAD7443510.1"/>
    <property type="molecule type" value="Genomic_DNA"/>
</dbReference>
<sequence length="84" mass="8783">MQLVVSRATEWALQVSSAQAPTAVHLFLAKQLADGNPEGGDGIALSDLSVIASQEINLNYQGCTHGWMGRGEGTLGSECPSPEN</sequence>
<gene>
    <name evidence="1" type="ORF">TBIB3V08_LOCUS5916</name>
</gene>
<accession>A0A7R9I128</accession>
<protein>
    <submittedName>
        <fullName evidence="1">Uncharacterized protein</fullName>
    </submittedName>
</protein>
<proteinExistence type="predicted"/>
<dbReference type="AlphaFoldDB" id="A0A7R9I128"/>
<reference evidence="1" key="1">
    <citation type="submission" date="2020-11" db="EMBL/GenBank/DDBJ databases">
        <authorList>
            <person name="Tran Van P."/>
        </authorList>
    </citation>
    <scope>NUCLEOTIDE SEQUENCE</scope>
</reference>
<name>A0A7R9I128_9NEOP</name>
<evidence type="ECO:0000313" key="1">
    <source>
        <dbReference type="EMBL" id="CAD7443510.1"/>
    </source>
</evidence>